<dbReference type="Proteomes" id="UP001157418">
    <property type="component" value="Unassembled WGS sequence"/>
</dbReference>
<name>A0AAU9MHY8_9ASTR</name>
<organism evidence="1 2">
    <name type="scientific">Lactuca virosa</name>
    <dbReference type="NCBI Taxonomy" id="75947"/>
    <lineage>
        <taxon>Eukaryota</taxon>
        <taxon>Viridiplantae</taxon>
        <taxon>Streptophyta</taxon>
        <taxon>Embryophyta</taxon>
        <taxon>Tracheophyta</taxon>
        <taxon>Spermatophyta</taxon>
        <taxon>Magnoliopsida</taxon>
        <taxon>eudicotyledons</taxon>
        <taxon>Gunneridae</taxon>
        <taxon>Pentapetalae</taxon>
        <taxon>asterids</taxon>
        <taxon>campanulids</taxon>
        <taxon>Asterales</taxon>
        <taxon>Asteraceae</taxon>
        <taxon>Cichorioideae</taxon>
        <taxon>Cichorieae</taxon>
        <taxon>Lactucinae</taxon>
        <taxon>Lactuca</taxon>
    </lineage>
</organism>
<dbReference type="AlphaFoldDB" id="A0AAU9MHY8"/>
<accession>A0AAU9MHY8</accession>
<dbReference type="EMBL" id="CAKMRJ010002223">
    <property type="protein sequence ID" value="CAH1426651.1"/>
    <property type="molecule type" value="Genomic_DNA"/>
</dbReference>
<sequence length="68" mass="7865">MFLCRFQTEQKIEKQRKAATADRSQRKLREYLHEGPTGAGCCKRVFPKADGLKNMYPGLKEFEGGERE</sequence>
<gene>
    <name evidence="1" type="ORF">LVIROSA_LOCUS13720</name>
</gene>
<evidence type="ECO:0000313" key="2">
    <source>
        <dbReference type="Proteomes" id="UP001157418"/>
    </source>
</evidence>
<evidence type="ECO:0000313" key="1">
    <source>
        <dbReference type="EMBL" id="CAH1426651.1"/>
    </source>
</evidence>
<proteinExistence type="predicted"/>
<reference evidence="1 2" key="1">
    <citation type="submission" date="2022-01" db="EMBL/GenBank/DDBJ databases">
        <authorList>
            <person name="Xiong W."/>
            <person name="Schranz E."/>
        </authorList>
    </citation>
    <scope>NUCLEOTIDE SEQUENCE [LARGE SCALE GENOMIC DNA]</scope>
</reference>
<protein>
    <submittedName>
        <fullName evidence="1">Uncharacterized protein</fullName>
    </submittedName>
</protein>
<keyword evidence="2" id="KW-1185">Reference proteome</keyword>
<comment type="caution">
    <text evidence="1">The sequence shown here is derived from an EMBL/GenBank/DDBJ whole genome shotgun (WGS) entry which is preliminary data.</text>
</comment>